<accession>A0AAF0JBM9</accession>
<evidence type="ECO:0000313" key="2">
    <source>
        <dbReference type="EMBL" id="WFD40169.1"/>
    </source>
</evidence>
<protein>
    <submittedName>
        <fullName evidence="2">Uncharacterized protein</fullName>
    </submittedName>
</protein>
<reference evidence="2" key="1">
    <citation type="submission" date="2023-03" db="EMBL/GenBank/DDBJ databases">
        <title>Mating type loci evolution in Malassezia.</title>
        <authorList>
            <person name="Coelho M.A."/>
        </authorList>
    </citation>
    <scope>NUCLEOTIDE SEQUENCE</scope>
    <source>
        <strain evidence="2">CBS 9431</strain>
    </source>
</reference>
<proteinExistence type="predicted"/>
<evidence type="ECO:0000256" key="1">
    <source>
        <dbReference type="SAM" id="SignalP"/>
    </source>
</evidence>
<feature type="chain" id="PRO_5042263082" evidence="1">
    <location>
        <begin position="19"/>
        <end position="192"/>
    </location>
</feature>
<keyword evidence="3" id="KW-1185">Reference proteome</keyword>
<gene>
    <name evidence="2" type="ORF">MJAP1_003155</name>
</gene>
<organism evidence="2 3">
    <name type="scientific">Malassezia japonica</name>
    <dbReference type="NCBI Taxonomy" id="223818"/>
    <lineage>
        <taxon>Eukaryota</taxon>
        <taxon>Fungi</taxon>
        <taxon>Dikarya</taxon>
        <taxon>Basidiomycota</taxon>
        <taxon>Ustilaginomycotina</taxon>
        <taxon>Malasseziomycetes</taxon>
        <taxon>Malasseziales</taxon>
        <taxon>Malasseziaceae</taxon>
        <taxon>Malassezia</taxon>
    </lineage>
</organism>
<sequence>MFKLTAIAVLALAAVASASLDCKPHGSQQELSALGEHSVKHFAFDGGKLKEGDKGEKLQFYECKAPKHFTGTNENAVFGQLRSTSEKNKCVTSGNYFVTAPGPIGGHTFKSLPKGASPAVTLQDCAESGDKLRQQWFGLTSLKKGCKPIYFAGEEEDVAAPTIGSRNGGVSFSPMSDEGPSSIAMFSAADSC</sequence>
<dbReference type="EMBL" id="CP119962">
    <property type="protein sequence ID" value="WFD40169.1"/>
    <property type="molecule type" value="Genomic_DNA"/>
</dbReference>
<dbReference type="GeneID" id="85226806"/>
<name>A0AAF0JBM9_9BASI</name>
<dbReference type="RefSeq" id="XP_060123066.1">
    <property type="nucleotide sequence ID" value="XM_060267083.1"/>
</dbReference>
<evidence type="ECO:0000313" key="3">
    <source>
        <dbReference type="Proteomes" id="UP001217754"/>
    </source>
</evidence>
<feature type="signal peptide" evidence="1">
    <location>
        <begin position="1"/>
        <end position="18"/>
    </location>
</feature>
<keyword evidence="1" id="KW-0732">Signal</keyword>
<dbReference type="AlphaFoldDB" id="A0AAF0JBM9"/>
<dbReference type="Proteomes" id="UP001217754">
    <property type="component" value="Chromosome 5"/>
</dbReference>